<sequence length="360" mass="39929">MSMYLSGPMPGGLSSDAYCDRRLRPLDAEHYSAAGILPYRRSQGSVELLLPKERPWNSFTQAYDPVGWNLFGGKRVPRQERSVETTAVRCFLESVDQVDGAPGHEALYGMMQGSFVVWYPMGKFALLVIEVPEDIMADLPERFATSKKQAGPSKDFRILPMGIKKYVKQIDELVWVPASSLVPEAKEELSDLLSNVLQVETFRDFLTGDLDPAKAFPDAGPVEIDRTPLGDSAGKGKGKKGGKAKGKGKLDWRSFMGGKGMMYPGMKGAFPMPPMPFPPEFYSPYAAAASTAEIQRQMYGEQLYMLVQPMSPNPYLAQKITGMLLELPQNELMMNLTNQEELRRRVGEALEVLREDGVVG</sequence>
<accession>A0A7S3X333</accession>
<gene>
    <name evidence="3" type="ORF">SACU0126_LOCUS29320</name>
</gene>
<dbReference type="PROSITE" id="PS51309">
    <property type="entry name" value="PABC"/>
    <property type="match status" value="1"/>
</dbReference>
<feature type="domain" description="PABC" evidence="2">
    <location>
        <begin position="279"/>
        <end position="358"/>
    </location>
</feature>
<dbReference type="SMART" id="SM00517">
    <property type="entry name" value="PolyA"/>
    <property type="match status" value="1"/>
</dbReference>
<dbReference type="Pfam" id="PF00658">
    <property type="entry name" value="MLLE"/>
    <property type="match status" value="1"/>
</dbReference>
<evidence type="ECO:0000256" key="1">
    <source>
        <dbReference type="SAM" id="MobiDB-lite"/>
    </source>
</evidence>
<evidence type="ECO:0000259" key="2">
    <source>
        <dbReference type="PROSITE" id="PS51309"/>
    </source>
</evidence>
<organism evidence="3">
    <name type="scientific">Strombidinopsis acuminata</name>
    <dbReference type="NCBI Taxonomy" id="141414"/>
    <lineage>
        <taxon>Eukaryota</taxon>
        <taxon>Sar</taxon>
        <taxon>Alveolata</taxon>
        <taxon>Ciliophora</taxon>
        <taxon>Intramacronucleata</taxon>
        <taxon>Spirotrichea</taxon>
        <taxon>Choreotrichia</taxon>
        <taxon>Choreotrichida</taxon>
        <taxon>Strombidinopsidae</taxon>
        <taxon>Strombidinopsis</taxon>
    </lineage>
</organism>
<dbReference type="SUPFAM" id="SSF63570">
    <property type="entry name" value="PABC (PABP) domain"/>
    <property type="match status" value="1"/>
</dbReference>
<dbReference type="AlphaFoldDB" id="A0A7S3X333"/>
<name>A0A7S3X333_9SPIT</name>
<feature type="region of interest" description="Disordered" evidence="1">
    <location>
        <begin position="217"/>
        <end position="248"/>
    </location>
</feature>
<dbReference type="InterPro" id="IPR036053">
    <property type="entry name" value="PABP-dom"/>
</dbReference>
<reference evidence="3" key="1">
    <citation type="submission" date="2021-01" db="EMBL/GenBank/DDBJ databases">
        <authorList>
            <person name="Corre E."/>
            <person name="Pelletier E."/>
            <person name="Niang G."/>
            <person name="Scheremetjew M."/>
            <person name="Finn R."/>
            <person name="Kale V."/>
            <person name="Holt S."/>
            <person name="Cochrane G."/>
            <person name="Meng A."/>
            <person name="Brown T."/>
            <person name="Cohen L."/>
        </authorList>
    </citation>
    <scope>NUCLEOTIDE SEQUENCE</scope>
    <source>
        <strain evidence="3">SPMC142</strain>
    </source>
</reference>
<feature type="compositionally biased region" description="Basic residues" evidence="1">
    <location>
        <begin position="236"/>
        <end position="247"/>
    </location>
</feature>
<dbReference type="EMBL" id="HBIQ01091880">
    <property type="protein sequence ID" value="CAE0591609.1"/>
    <property type="molecule type" value="Transcribed_RNA"/>
</dbReference>
<dbReference type="GO" id="GO:0003723">
    <property type="term" value="F:RNA binding"/>
    <property type="evidence" value="ECO:0007669"/>
    <property type="project" value="InterPro"/>
</dbReference>
<proteinExistence type="predicted"/>
<protein>
    <recommendedName>
        <fullName evidence="2">PABC domain-containing protein</fullName>
    </recommendedName>
</protein>
<dbReference type="InterPro" id="IPR002004">
    <property type="entry name" value="PABP_HYD_C"/>
</dbReference>
<evidence type="ECO:0000313" key="3">
    <source>
        <dbReference type="EMBL" id="CAE0591609.1"/>
    </source>
</evidence>
<dbReference type="Gene3D" id="1.10.1900.10">
    <property type="entry name" value="c-terminal domain of poly(a) binding protein"/>
    <property type="match status" value="1"/>
</dbReference>